<protein>
    <submittedName>
        <fullName evidence="1">Uncharacterized protein</fullName>
    </submittedName>
</protein>
<evidence type="ECO:0000313" key="1">
    <source>
        <dbReference type="EMBL" id="CAI9696058.1"/>
    </source>
</evidence>
<gene>
    <name evidence="1" type="ORF">MRATA1EN3_LOCUS7271</name>
</gene>
<dbReference type="Proteomes" id="UP001162501">
    <property type="component" value="Chromosome 16"/>
</dbReference>
<evidence type="ECO:0000313" key="2">
    <source>
        <dbReference type="Proteomes" id="UP001162501"/>
    </source>
</evidence>
<dbReference type="EMBL" id="OX596100">
    <property type="protein sequence ID" value="CAI9696058.1"/>
    <property type="molecule type" value="Genomic_DNA"/>
</dbReference>
<proteinExistence type="predicted"/>
<reference evidence="1" key="1">
    <citation type="submission" date="2023-05" db="EMBL/GenBank/DDBJ databases">
        <authorList>
            <consortium name="ELIXIR-Norway"/>
        </authorList>
    </citation>
    <scope>NUCLEOTIDE SEQUENCE</scope>
</reference>
<organism evidence="1 2">
    <name type="scientific">Rangifer tarandus platyrhynchus</name>
    <name type="common">Svalbard reindeer</name>
    <dbReference type="NCBI Taxonomy" id="3082113"/>
    <lineage>
        <taxon>Eukaryota</taxon>
        <taxon>Metazoa</taxon>
        <taxon>Chordata</taxon>
        <taxon>Craniata</taxon>
        <taxon>Vertebrata</taxon>
        <taxon>Euteleostomi</taxon>
        <taxon>Mammalia</taxon>
        <taxon>Eutheria</taxon>
        <taxon>Laurasiatheria</taxon>
        <taxon>Artiodactyla</taxon>
        <taxon>Ruminantia</taxon>
        <taxon>Pecora</taxon>
        <taxon>Cervidae</taxon>
        <taxon>Odocoileinae</taxon>
        <taxon>Rangifer</taxon>
    </lineage>
</organism>
<name>A0ACB0E6G7_RANTA</name>
<accession>A0ACB0E6G7</accession>
<sequence length="483" mass="50145">MTEVGHWGKGGETSCHLSVPVICCEADASGSARLHSSTESALSGDMLATSDADRRGGVQGALGVCGAWVWPGLAAWHVGITEVSPAVVSWVSSLSATWAVSDLRLQCAGLGQGVRPAVASPLPGTLLGRALDAGVCVCVCTCLCACESFGSLLTWEGGPSGACGVALVGRGWAVYPRDCGGGHALQQDSGGSSQRTRQGHGGDRDVGVAQITFENGNFSLQEEGLGGHSVGCHPRVTASTTLGNGITELPLRPPRTAASAREAGPARIPESEAGSGDPGLINTTTITTIIINPPTIITITTIITSINTTAITTITIIITTIIINPPTVINTITIIIIINTTIITITTTITTITIITITEIITTITIITITEIITTITTITIITITEIITTITTITIITTITTITIITITEIITTITIITITEIITTITTIIIITITEIITTITTITIITVVAMATVLTIVVVVILEIMHSRQRGCRNEASLES</sequence>